<dbReference type="PANTHER" id="PTHR11640:SF31">
    <property type="entry name" value="IRREGULAR CHIASM C-ROUGHEST PROTEIN-RELATED"/>
    <property type="match status" value="1"/>
</dbReference>
<evidence type="ECO:0008006" key="11">
    <source>
        <dbReference type="Google" id="ProtNLM"/>
    </source>
</evidence>
<comment type="caution">
    <text evidence="9">The sequence shown here is derived from an EMBL/GenBank/DDBJ whole genome shotgun (WGS) entry which is preliminary data.</text>
</comment>
<dbReference type="FunFam" id="2.60.40.10:FF:000107">
    <property type="entry name" value="Myosin, light chain kinase a"/>
    <property type="match status" value="1"/>
</dbReference>
<evidence type="ECO:0000256" key="1">
    <source>
        <dbReference type="ARBA" id="ARBA00004479"/>
    </source>
</evidence>
<keyword evidence="6" id="KW-0393">Immunoglobulin domain</keyword>
<dbReference type="InterPro" id="IPR003598">
    <property type="entry name" value="Ig_sub2"/>
</dbReference>
<dbReference type="InterPro" id="IPR007110">
    <property type="entry name" value="Ig-like_dom"/>
</dbReference>
<dbReference type="PROSITE" id="PS50853">
    <property type="entry name" value="FN3"/>
    <property type="match status" value="1"/>
</dbReference>
<dbReference type="InterPro" id="IPR003961">
    <property type="entry name" value="FN3_dom"/>
</dbReference>
<dbReference type="GO" id="GO:0098609">
    <property type="term" value="P:cell-cell adhesion"/>
    <property type="evidence" value="ECO:0007669"/>
    <property type="project" value="TreeGrafter"/>
</dbReference>
<gene>
    <name evidence="9" type="ORF">TCAL_12654</name>
</gene>
<feature type="domain" description="Fibronectin type-III" evidence="8">
    <location>
        <begin position="197"/>
        <end position="296"/>
    </location>
</feature>
<dbReference type="CDD" id="cd00096">
    <property type="entry name" value="Ig"/>
    <property type="match status" value="1"/>
</dbReference>
<dbReference type="InterPro" id="IPR013783">
    <property type="entry name" value="Ig-like_fold"/>
</dbReference>
<accession>A0A553PMH1</accession>
<keyword evidence="4" id="KW-1015">Disulfide bond</keyword>
<dbReference type="GO" id="GO:0005911">
    <property type="term" value="C:cell-cell junction"/>
    <property type="evidence" value="ECO:0007669"/>
    <property type="project" value="TreeGrafter"/>
</dbReference>
<feature type="domain" description="Ig-like" evidence="7">
    <location>
        <begin position="13"/>
        <end position="98"/>
    </location>
</feature>
<keyword evidence="10" id="KW-1185">Reference proteome</keyword>
<dbReference type="SMART" id="SM00408">
    <property type="entry name" value="IGc2"/>
    <property type="match status" value="2"/>
</dbReference>
<dbReference type="STRING" id="6832.A0A553PMH1"/>
<dbReference type="PROSITE" id="PS50835">
    <property type="entry name" value="IG_LIKE"/>
    <property type="match status" value="2"/>
</dbReference>
<evidence type="ECO:0000313" key="10">
    <source>
        <dbReference type="Proteomes" id="UP000318571"/>
    </source>
</evidence>
<dbReference type="CDD" id="cd00063">
    <property type="entry name" value="FN3"/>
    <property type="match status" value="1"/>
</dbReference>
<dbReference type="Gene3D" id="2.60.40.10">
    <property type="entry name" value="Immunoglobulins"/>
    <property type="match status" value="3"/>
</dbReference>
<evidence type="ECO:0000256" key="4">
    <source>
        <dbReference type="ARBA" id="ARBA00023157"/>
    </source>
</evidence>
<feature type="domain" description="Ig-like" evidence="7">
    <location>
        <begin position="105"/>
        <end position="193"/>
    </location>
</feature>
<dbReference type="InterPro" id="IPR051275">
    <property type="entry name" value="Cell_adhesion_signaling"/>
</dbReference>
<dbReference type="Pfam" id="PF13927">
    <property type="entry name" value="Ig_3"/>
    <property type="match status" value="1"/>
</dbReference>
<keyword evidence="5" id="KW-0325">Glycoprotein</keyword>
<dbReference type="Proteomes" id="UP000318571">
    <property type="component" value="Chromosome 11"/>
</dbReference>
<reference evidence="9 10" key="1">
    <citation type="journal article" date="2018" name="Nat. Ecol. Evol.">
        <title>Genomic signatures of mitonuclear coevolution across populations of Tigriopus californicus.</title>
        <authorList>
            <person name="Barreto F.S."/>
            <person name="Watson E.T."/>
            <person name="Lima T.G."/>
            <person name="Willett C.S."/>
            <person name="Edmands S."/>
            <person name="Li W."/>
            <person name="Burton R.S."/>
        </authorList>
    </citation>
    <scope>NUCLEOTIDE SEQUENCE [LARGE SCALE GENOMIC DNA]</scope>
    <source>
        <strain evidence="9 10">San Diego</strain>
    </source>
</reference>
<dbReference type="Pfam" id="PF00041">
    <property type="entry name" value="fn3"/>
    <property type="match status" value="1"/>
</dbReference>
<dbReference type="EMBL" id="VCGU01000003">
    <property type="protein sequence ID" value="TRY78881.1"/>
    <property type="molecule type" value="Genomic_DNA"/>
</dbReference>
<dbReference type="SUPFAM" id="SSF48726">
    <property type="entry name" value="Immunoglobulin"/>
    <property type="match status" value="2"/>
</dbReference>
<name>A0A553PMH1_TIGCA</name>
<evidence type="ECO:0000259" key="8">
    <source>
        <dbReference type="PROSITE" id="PS50853"/>
    </source>
</evidence>
<comment type="subcellular location">
    <subcellularLocation>
        <location evidence="1">Membrane</location>
        <topology evidence="1">Single-pass type I membrane protein</topology>
    </subcellularLocation>
</comment>
<keyword evidence="3" id="KW-0472">Membrane</keyword>
<evidence type="ECO:0000256" key="5">
    <source>
        <dbReference type="ARBA" id="ARBA00023180"/>
    </source>
</evidence>
<sequence length="318" mass="35545">MTVDQDLFVSIRPEVVSIPESGLIVAQTGESVTLACQVTKGNPQPEVKWHRRERKMPSGEEFIRGLSFTYTSVSRHHSGNYICSADNGFGEPSETTLKLDVQHAPEIDQDETFIHTGEGYETEIVCVIHSSPRAEVSWLKDGFPIDSSATNEITHRGNRHTLLLRDVKEESFGDYTCQAKNLHGEAEKTTRVSGKANDVNFKSDPKGPNYDQYALEWTAQSSTPITHFKVQYKAETDVQWTEAEIEAVNVDREFYAGGYTLPQLRPATVYMTRVASQNSYGYNDYGEIFKFATKGAGEHCPDGFFFLSLFLFGGVLDG</sequence>
<dbReference type="Pfam" id="PF07679">
    <property type="entry name" value="I-set"/>
    <property type="match status" value="1"/>
</dbReference>
<dbReference type="SUPFAM" id="SSF49265">
    <property type="entry name" value="Fibronectin type III"/>
    <property type="match status" value="1"/>
</dbReference>
<evidence type="ECO:0000256" key="2">
    <source>
        <dbReference type="ARBA" id="ARBA00022737"/>
    </source>
</evidence>
<dbReference type="PANTHER" id="PTHR11640">
    <property type="entry name" value="NEPHRIN"/>
    <property type="match status" value="1"/>
</dbReference>
<proteinExistence type="predicted"/>
<dbReference type="AlphaFoldDB" id="A0A553PMH1"/>
<dbReference type="GO" id="GO:0030154">
    <property type="term" value="P:cell differentiation"/>
    <property type="evidence" value="ECO:0007669"/>
    <property type="project" value="UniProtKB-ARBA"/>
</dbReference>
<keyword evidence="2" id="KW-0677">Repeat</keyword>
<evidence type="ECO:0000256" key="3">
    <source>
        <dbReference type="ARBA" id="ARBA00023136"/>
    </source>
</evidence>
<dbReference type="SMART" id="SM00409">
    <property type="entry name" value="IG"/>
    <property type="match status" value="2"/>
</dbReference>
<dbReference type="GO" id="GO:0050839">
    <property type="term" value="F:cell adhesion molecule binding"/>
    <property type="evidence" value="ECO:0007669"/>
    <property type="project" value="TreeGrafter"/>
</dbReference>
<dbReference type="InterPro" id="IPR036179">
    <property type="entry name" value="Ig-like_dom_sf"/>
</dbReference>
<dbReference type="GO" id="GO:0009653">
    <property type="term" value="P:anatomical structure morphogenesis"/>
    <property type="evidence" value="ECO:0007669"/>
    <property type="project" value="UniProtKB-ARBA"/>
</dbReference>
<dbReference type="InterPro" id="IPR013098">
    <property type="entry name" value="Ig_I-set"/>
</dbReference>
<dbReference type="InterPro" id="IPR036116">
    <property type="entry name" value="FN3_sf"/>
</dbReference>
<evidence type="ECO:0000256" key="6">
    <source>
        <dbReference type="ARBA" id="ARBA00023319"/>
    </source>
</evidence>
<dbReference type="InterPro" id="IPR003599">
    <property type="entry name" value="Ig_sub"/>
</dbReference>
<dbReference type="GO" id="GO:0005886">
    <property type="term" value="C:plasma membrane"/>
    <property type="evidence" value="ECO:0007669"/>
    <property type="project" value="TreeGrafter"/>
</dbReference>
<dbReference type="OMA" id="HAPETDI"/>
<protein>
    <recommendedName>
        <fullName evidence="11">Ig-like domain-containing protein</fullName>
    </recommendedName>
</protein>
<organism evidence="9 10">
    <name type="scientific">Tigriopus californicus</name>
    <name type="common">Marine copepod</name>
    <dbReference type="NCBI Taxonomy" id="6832"/>
    <lineage>
        <taxon>Eukaryota</taxon>
        <taxon>Metazoa</taxon>
        <taxon>Ecdysozoa</taxon>
        <taxon>Arthropoda</taxon>
        <taxon>Crustacea</taxon>
        <taxon>Multicrustacea</taxon>
        <taxon>Hexanauplia</taxon>
        <taxon>Copepoda</taxon>
        <taxon>Harpacticoida</taxon>
        <taxon>Harpacticidae</taxon>
        <taxon>Tigriopus</taxon>
    </lineage>
</organism>
<evidence type="ECO:0000313" key="9">
    <source>
        <dbReference type="EMBL" id="TRY78881.1"/>
    </source>
</evidence>
<evidence type="ECO:0000259" key="7">
    <source>
        <dbReference type="PROSITE" id="PS50835"/>
    </source>
</evidence>